<gene>
    <name evidence="2" type="primary">Vigan.02G201200</name>
    <name evidence="2" type="ORF">VIGAN_02201200</name>
</gene>
<dbReference type="AlphaFoldDB" id="A0A0S3RFB5"/>
<evidence type="ECO:0000313" key="3">
    <source>
        <dbReference type="Proteomes" id="UP000291084"/>
    </source>
</evidence>
<organism evidence="2 3">
    <name type="scientific">Vigna angularis var. angularis</name>
    <dbReference type="NCBI Taxonomy" id="157739"/>
    <lineage>
        <taxon>Eukaryota</taxon>
        <taxon>Viridiplantae</taxon>
        <taxon>Streptophyta</taxon>
        <taxon>Embryophyta</taxon>
        <taxon>Tracheophyta</taxon>
        <taxon>Spermatophyta</taxon>
        <taxon>Magnoliopsida</taxon>
        <taxon>eudicotyledons</taxon>
        <taxon>Gunneridae</taxon>
        <taxon>Pentapetalae</taxon>
        <taxon>rosids</taxon>
        <taxon>fabids</taxon>
        <taxon>Fabales</taxon>
        <taxon>Fabaceae</taxon>
        <taxon>Papilionoideae</taxon>
        <taxon>50 kb inversion clade</taxon>
        <taxon>NPAAA clade</taxon>
        <taxon>indigoferoid/millettioid clade</taxon>
        <taxon>Phaseoleae</taxon>
        <taxon>Vigna</taxon>
    </lineage>
</organism>
<dbReference type="EMBL" id="AP015035">
    <property type="protein sequence ID" value="BAT79181.1"/>
    <property type="molecule type" value="Genomic_DNA"/>
</dbReference>
<sequence length="293" mass="33175">MRGFGPADAHGPGFIFRGAGWKKKGGWRGDTRPRGSQPPPSRNLNLERLFEEHMSAQQHVVAKVEAAVTGFDSHVQGKHPTTKLVQQLLKKQQQHVRDPAQQLGGTSSRCVWREWEVHEGLHYIPAASIIPAQQHTEESTSRPPLVLFFMHQCTRPTRNSPQMRGFGPADAHGPGFIFRGAGWKKKGGWRGDTRPRGSQPPPSRNLNLERLFEEHMMTNERSSTSERTLVHQRTNARRPLTAGRPFVPHWTTVRSVVDERSFADGRAFVRWWTSVRSSSQHPLINFFNAVQPT</sequence>
<feature type="region of interest" description="Disordered" evidence="1">
    <location>
        <begin position="1"/>
        <end position="42"/>
    </location>
</feature>
<dbReference type="Proteomes" id="UP000291084">
    <property type="component" value="Chromosome 2"/>
</dbReference>
<reference evidence="2 3" key="1">
    <citation type="journal article" date="2015" name="Sci. Rep.">
        <title>The power of single molecule real-time sequencing technology in the de novo assembly of a eukaryotic genome.</title>
        <authorList>
            <person name="Sakai H."/>
            <person name="Naito K."/>
            <person name="Ogiso-Tanaka E."/>
            <person name="Takahashi Y."/>
            <person name="Iseki K."/>
            <person name="Muto C."/>
            <person name="Satou K."/>
            <person name="Teruya K."/>
            <person name="Shiroma A."/>
            <person name="Shimoji M."/>
            <person name="Hirano T."/>
            <person name="Itoh T."/>
            <person name="Kaga A."/>
            <person name="Tomooka N."/>
        </authorList>
    </citation>
    <scope>NUCLEOTIDE SEQUENCE [LARGE SCALE GENOMIC DNA]</scope>
    <source>
        <strain evidence="3">cv. Shumari</strain>
    </source>
</reference>
<proteinExistence type="predicted"/>
<accession>A0A0S3RFB5</accession>
<evidence type="ECO:0000313" key="2">
    <source>
        <dbReference type="EMBL" id="BAT79181.1"/>
    </source>
</evidence>
<protein>
    <submittedName>
        <fullName evidence="2">Uncharacterized protein</fullName>
    </submittedName>
</protein>
<keyword evidence="3" id="KW-1185">Reference proteome</keyword>
<evidence type="ECO:0000256" key="1">
    <source>
        <dbReference type="SAM" id="MobiDB-lite"/>
    </source>
</evidence>
<name>A0A0S3RFB5_PHAAN</name>